<dbReference type="AlphaFoldDB" id="A0A5E4Z4Y2"/>
<evidence type="ECO:0000313" key="3">
    <source>
        <dbReference type="Proteomes" id="UP000406256"/>
    </source>
</evidence>
<feature type="region of interest" description="Disordered" evidence="1">
    <location>
        <begin position="330"/>
        <end position="352"/>
    </location>
</feature>
<evidence type="ECO:0000256" key="1">
    <source>
        <dbReference type="SAM" id="MobiDB-lite"/>
    </source>
</evidence>
<evidence type="ECO:0000313" key="2">
    <source>
        <dbReference type="EMBL" id="VVE56149.1"/>
    </source>
</evidence>
<name>A0A5E4Z4Y2_9BURK</name>
<protein>
    <submittedName>
        <fullName evidence="2">Uncharacterized protein</fullName>
    </submittedName>
</protein>
<proteinExistence type="predicted"/>
<sequence>MHDIANTPVVSGVRKALEDAYRKSVEPVKGVSLFSINSSHALPSAMASIAHMILHRQVVVDMPTVPISTVSVFRPIESRSLEPLNVYASSDIDARKLQMLAIERDDVSSLEPPKALTEAKAKIQPGACFFLQIHWVSLFEDDAIIEMERLDGAAREMGALVVIFMENDSKSDRTYLSEHCSMYAEIDACEPDPDAQIAFAMTNVTLRGWHAFGIGRVLVEMLMLPDATLAYREGPLYAERALTRLAWYLAHSGVPLVQIPKIIGPTAKPNVLIDLAAQVIQPFNSVGIVVPPNWVRRWESRYSTIAGHVASCSHATGRHDDQPEIGVVTGDTNVAAPPATRSTNARNSVRKK</sequence>
<dbReference type="RefSeq" id="WP_150671512.1">
    <property type="nucleotide sequence ID" value="NZ_CABPSB010000033.1"/>
</dbReference>
<keyword evidence="3" id="KW-1185">Reference proteome</keyword>
<accession>A0A5E4Z4Y2</accession>
<reference evidence="2 3" key="1">
    <citation type="submission" date="2019-08" db="EMBL/GenBank/DDBJ databases">
        <authorList>
            <person name="Peeters C."/>
        </authorList>
    </citation>
    <scope>NUCLEOTIDE SEQUENCE [LARGE SCALE GENOMIC DNA]</scope>
    <source>
        <strain evidence="2 3">LMG 31108</strain>
    </source>
</reference>
<organism evidence="2 3">
    <name type="scientific">Pandoraea anhela</name>
    <dbReference type="NCBI Taxonomy" id="2508295"/>
    <lineage>
        <taxon>Bacteria</taxon>
        <taxon>Pseudomonadati</taxon>
        <taxon>Pseudomonadota</taxon>
        <taxon>Betaproteobacteria</taxon>
        <taxon>Burkholderiales</taxon>
        <taxon>Burkholderiaceae</taxon>
        <taxon>Pandoraea</taxon>
    </lineage>
</organism>
<feature type="compositionally biased region" description="Polar residues" evidence="1">
    <location>
        <begin position="340"/>
        <end position="352"/>
    </location>
</feature>
<dbReference type="Proteomes" id="UP000406256">
    <property type="component" value="Unassembled WGS sequence"/>
</dbReference>
<dbReference type="OrthoDB" id="9129800at2"/>
<gene>
    <name evidence="2" type="ORF">PAN31108_05069</name>
</gene>
<dbReference type="EMBL" id="CABPSB010000033">
    <property type="protein sequence ID" value="VVE56149.1"/>
    <property type="molecule type" value="Genomic_DNA"/>
</dbReference>